<feature type="signal peptide" evidence="1">
    <location>
        <begin position="1"/>
        <end position="21"/>
    </location>
</feature>
<organism evidence="2 3">
    <name type="scientific">Demequina litoralis</name>
    <dbReference type="NCBI Taxonomy" id="3051660"/>
    <lineage>
        <taxon>Bacteria</taxon>
        <taxon>Bacillati</taxon>
        <taxon>Actinomycetota</taxon>
        <taxon>Actinomycetes</taxon>
        <taxon>Micrococcales</taxon>
        <taxon>Demequinaceae</taxon>
        <taxon>Demequina</taxon>
    </lineage>
</organism>
<protein>
    <submittedName>
        <fullName evidence="2">Uncharacterized protein</fullName>
    </submittedName>
</protein>
<accession>A0ABT8GA08</accession>
<evidence type="ECO:0000313" key="3">
    <source>
        <dbReference type="Proteomes" id="UP001172728"/>
    </source>
</evidence>
<sequence length="182" mass="19277">MKKILATLFAVIALTFAGASAASATDPCATSCGGPYVQEETGWGSGTPFDGENWSMYSYGCNCAQLIAGNPKNDYKNGSSAVGNISFSRLSNGTTTITIKLFAAKFVDDPVVHIAWFNSDFSAFVNKSGNPVPGNFPFNSDRMPYPSGVDIVWSADGRTATITGLPQTTYYAIHTEVLTVAD</sequence>
<keyword evidence="1" id="KW-0732">Signal</keyword>
<keyword evidence="3" id="KW-1185">Reference proteome</keyword>
<dbReference type="RefSeq" id="WP_301133631.1">
    <property type="nucleotide sequence ID" value="NZ_JAUHPW010000006.1"/>
</dbReference>
<reference evidence="2" key="1">
    <citation type="submission" date="2023-06" db="EMBL/GenBank/DDBJ databases">
        <title>Sysu t00192.</title>
        <authorList>
            <person name="Gao L."/>
            <person name="Fang B.-Z."/>
            <person name="Li W.-J."/>
        </authorList>
    </citation>
    <scope>NUCLEOTIDE SEQUENCE</scope>
    <source>
        <strain evidence="2">SYSU T00192</strain>
    </source>
</reference>
<comment type="caution">
    <text evidence="2">The sequence shown here is derived from an EMBL/GenBank/DDBJ whole genome shotgun (WGS) entry which is preliminary data.</text>
</comment>
<proteinExistence type="predicted"/>
<evidence type="ECO:0000313" key="2">
    <source>
        <dbReference type="EMBL" id="MDN4475973.1"/>
    </source>
</evidence>
<name>A0ABT8GA08_9MICO</name>
<dbReference type="EMBL" id="JAUHPW010000006">
    <property type="protein sequence ID" value="MDN4475973.1"/>
    <property type="molecule type" value="Genomic_DNA"/>
</dbReference>
<feature type="chain" id="PRO_5045527091" evidence="1">
    <location>
        <begin position="22"/>
        <end position="182"/>
    </location>
</feature>
<gene>
    <name evidence="2" type="ORF">QQX09_08910</name>
</gene>
<dbReference type="Proteomes" id="UP001172728">
    <property type="component" value="Unassembled WGS sequence"/>
</dbReference>
<evidence type="ECO:0000256" key="1">
    <source>
        <dbReference type="SAM" id="SignalP"/>
    </source>
</evidence>